<name>A0A375H5P8_9BURK</name>
<sequence length="29" mass="3038">MLAGEAVSLPDTIRFQDLVGVKLGGEFCA</sequence>
<gene>
    <name evidence="1" type="ORF">CBM2605_A60255</name>
    <name evidence="2" type="ORF">CBM2607_10524</name>
</gene>
<accession>A0A375H5P8</accession>
<evidence type="ECO:0000313" key="2">
    <source>
        <dbReference type="EMBL" id="SPD45587.1"/>
    </source>
</evidence>
<evidence type="ECO:0000313" key="1">
    <source>
        <dbReference type="EMBL" id="SOZ37011.1"/>
    </source>
</evidence>
<evidence type="ECO:0000313" key="4">
    <source>
        <dbReference type="Proteomes" id="UP000256710"/>
    </source>
</evidence>
<reference evidence="3 4" key="1">
    <citation type="submission" date="2018-01" db="EMBL/GenBank/DDBJ databases">
        <authorList>
            <person name="Clerissi C."/>
        </authorList>
    </citation>
    <scope>NUCLEOTIDE SEQUENCE [LARGE SCALE GENOMIC DNA]</scope>
    <source>
        <strain evidence="1">Cupriavidus taiwanensis STM 6082</strain>
        <strain evidence="2">Cupriavidus taiwanensis STM 6160</strain>
    </source>
</reference>
<proteinExistence type="predicted"/>
<dbReference type="AlphaFoldDB" id="A0A375H5P8"/>
<dbReference type="Proteomes" id="UP000256710">
    <property type="component" value="Unassembled WGS sequence"/>
</dbReference>
<dbReference type="EMBL" id="OFTC01000028">
    <property type="protein sequence ID" value="SOZ37011.1"/>
    <property type="molecule type" value="Genomic_DNA"/>
</dbReference>
<evidence type="ECO:0000313" key="3">
    <source>
        <dbReference type="Proteomes" id="UP000255168"/>
    </source>
</evidence>
<dbReference type="Proteomes" id="UP000255168">
    <property type="component" value="Chromosome I"/>
</dbReference>
<protein>
    <submittedName>
        <fullName evidence="2">Uncharacterized protein</fullName>
    </submittedName>
</protein>
<organism evidence="2 3">
    <name type="scientific">Cupriavidus neocaledonicus</name>
    <dbReference type="NCBI Taxonomy" id="1040979"/>
    <lineage>
        <taxon>Bacteria</taxon>
        <taxon>Pseudomonadati</taxon>
        <taxon>Pseudomonadota</taxon>
        <taxon>Betaproteobacteria</taxon>
        <taxon>Burkholderiales</taxon>
        <taxon>Burkholderiaceae</taxon>
        <taxon>Cupriavidus</taxon>
    </lineage>
</organism>
<keyword evidence="4" id="KW-1185">Reference proteome</keyword>
<dbReference type="EMBL" id="LT984806">
    <property type="protein sequence ID" value="SPD45587.1"/>
    <property type="molecule type" value="Genomic_DNA"/>
</dbReference>